<dbReference type="InterPro" id="IPR049629">
    <property type="entry name" value="DPY30_SDC1_DD"/>
</dbReference>
<dbReference type="GO" id="GO:0005634">
    <property type="term" value="C:nucleus"/>
    <property type="evidence" value="ECO:0007669"/>
    <property type="project" value="UniProtKB-SubCell"/>
</dbReference>
<sequence>MSSETQPITDSNTTENLQAEEHKPEEVVKSSEEQTPMDTSNQTSTPIETPAPVPAETPVVTETSTPVVQATEDKPAVETPTNEATPDEAQKTTEEKQRDATPTPQNKQTENFGATSEGVVSGNKKTDDKVSSNNVSATKAMPTRQYLDETIVPILLQALSALAKERPAEPIDFVANYLLREKSRFTNSYSAGDH</sequence>
<dbReference type="OrthoDB" id="417678at2759"/>
<dbReference type="InterPro" id="IPR007858">
    <property type="entry name" value="Dpy-30_motif"/>
</dbReference>
<protein>
    <submittedName>
        <fullName evidence="5">Uncharacterized protein</fullName>
    </submittedName>
</protein>
<evidence type="ECO:0000256" key="2">
    <source>
        <dbReference type="ARBA" id="ARBA00010849"/>
    </source>
</evidence>
<feature type="compositionally biased region" description="Polar residues" evidence="4">
    <location>
        <begin position="100"/>
        <end position="114"/>
    </location>
</feature>
<evidence type="ECO:0000256" key="3">
    <source>
        <dbReference type="ARBA" id="ARBA00023242"/>
    </source>
</evidence>
<feature type="compositionally biased region" description="Basic and acidic residues" evidence="4">
    <location>
        <begin position="88"/>
        <end position="99"/>
    </location>
</feature>
<organism evidence="5 6">
    <name type="scientific">Meloidogyne enterolobii</name>
    <name type="common">Root-knot nematode worm</name>
    <name type="synonym">Meloidogyne mayaguensis</name>
    <dbReference type="NCBI Taxonomy" id="390850"/>
    <lineage>
        <taxon>Eukaryota</taxon>
        <taxon>Metazoa</taxon>
        <taxon>Ecdysozoa</taxon>
        <taxon>Nematoda</taxon>
        <taxon>Chromadorea</taxon>
        <taxon>Rhabditida</taxon>
        <taxon>Tylenchina</taxon>
        <taxon>Tylenchomorpha</taxon>
        <taxon>Tylenchoidea</taxon>
        <taxon>Meloidogynidae</taxon>
        <taxon>Meloidogyninae</taxon>
        <taxon>Meloidogyne</taxon>
    </lineage>
</organism>
<feature type="compositionally biased region" description="Polar residues" evidence="4">
    <location>
        <begin position="33"/>
        <end position="44"/>
    </location>
</feature>
<comment type="subcellular location">
    <subcellularLocation>
        <location evidence="1">Nucleus</location>
    </subcellularLocation>
</comment>
<dbReference type="Gene3D" id="1.20.890.10">
    <property type="entry name" value="cAMP-dependent protein kinase regulatory subunit, dimerization-anchoring domain"/>
    <property type="match status" value="1"/>
</dbReference>
<evidence type="ECO:0000313" key="6">
    <source>
        <dbReference type="Proteomes" id="UP000580250"/>
    </source>
</evidence>
<gene>
    <name evidence="5" type="ORF">MENT_LOCUS9367</name>
</gene>
<dbReference type="CDD" id="cd22965">
    <property type="entry name" value="DD_DPY30_SDC1"/>
    <property type="match status" value="1"/>
</dbReference>
<comment type="caution">
    <text evidence="5">The sequence shown here is derived from an EMBL/GenBank/DDBJ whole genome shotgun (WGS) entry which is preliminary data.</text>
</comment>
<name>A0A6V7U7H5_MELEN</name>
<dbReference type="Pfam" id="PF05186">
    <property type="entry name" value="Dpy-30"/>
    <property type="match status" value="1"/>
</dbReference>
<dbReference type="EMBL" id="CAJEWN010000042">
    <property type="protein sequence ID" value="CAD2148596.1"/>
    <property type="molecule type" value="Genomic_DNA"/>
</dbReference>
<feature type="region of interest" description="Disordered" evidence="4">
    <location>
        <begin position="1"/>
        <end position="139"/>
    </location>
</feature>
<feature type="compositionally biased region" description="Low complexity" evidence="4">
    <location>
        <begin position="56"/>
        <end position="68"/>
    </location>
</feature>
<proteinExistence type="inferred from homology"/>
<evidence type="ECO:0000256" key="4">
    <source>
        <dbReference type="SAM" id="MobiDB-lite"/>
    </source>
</evidence>
<feature type="compositionally biased region" description="Polar residues" evidence="4">
    <location>
        <begin position="1"/>
        <end position="17"/>
    </location>
</feature>
<accession>A0A6V7U7H5</accession>
<dbReference type="AlphaFoldDB" id="A0A6V7U7H5"/>
<reference evidence="5 6" key="1">
    <citation type="submission" date="2020-08" db="EMBL/GenBank/DDBJ databases">
        <authorList>
            <person name="Koutsovoulos G."/>
            <person name="Danchin GJ E."/>
        </authorList>
    </citation>
    <scope>NUCLEOTIDE SEQUENCE [LARGE SCALE GENOMIC DNA]</scope>
</reference>
<evidence type="ECO:0000256" key="1">
    <source>
        <dbReference type="ARBA" id="ARBA00004123"/>
    </source>
</evidence>
<comment type="similarity">
    <text evidence="2">Belongs to the dpy-30 family.</text>
</comment>
<evidence type="ECO:0000313" key="5">
    <source>
        <dbReference type="EMBL" id="CAD2148596.1"/>
    </source>
</evidence>
<feature type="compositionally biased region" description="Basic and acidic residues" evidence="4">
    <location>
        <begin position="19"/>
        <end position="32"/>
    </location>
</feature>
<keyword evidence="3" id="KW-0539">Nucleus</keyword>
<dbReference type="Proteomes" id="UP000580250">
    <property type="component" value="Unassembled WGS sequence"/>
</dbReference>